<protein>
    <submittedName>
        <fullName evidence="2">Uncharacterized protein</fullName>
    </submittedName>
</protein>
<dbReference type="AlphaFoldDB" id="A0A642UQB2"/>
<evidence type="ECO:0000256" key="1">
    <source>
        <dbReference type="SAM" id="SignalP"/>
    </source>
</evidence>
<organism evidence="2 3">
    <name type="scientific">Trichomonascus ciferrii</name>
    <dbReference type="NCBI Taxonomy" id="44093"/>
    <lineage>
        <taxon>Eukaryota</taxon>
        <taxon>Fungi</taxon>
        <taxon>Dikarya</taxon>
        <taxon>Ascomycota</taxon>
        <taxon>Saccharomycotina</taxon>
        <taxon>Dipodascomycetes</taxon>
        <taxon>Dipodascales</taxon>
        <taxon>Trichomonascaceae</taxon>
        <taxon>Trichomonascus</taxon>
        <taxon>Trichomonascus ciferrii complex</taxon>
    </lineage>
</organism>
<feature type="signal peptide" evidence="1">
    <location>
        <begin position="1"/>
        <end position="19"/>
    </location>
</feature>
<dbReference type="EMBL" id="SWFS01000442">
    <property type="protein sequence ID" value="KAA8903358.1"/>
    <property type="molecule type" value="Genomic_DNA"/>
</dbReference>
<name>A0A642UQB2_9ASCO</name>
<proteinExistence type="predicted"/>
<evidence type="ECO:0000313" key="3">
    <source>
        <dbReference type="Proteomes" id="UP000761534"/>
    </source>
</evidence>
<dbReference type="VEuPathDB" id="FungiDB:TRICI_005716"/>
<accession>A0A642UQB2</accession>
<keyword evidence="1" id="KW-0732">Signal</keyword>
<reference evidence="2" key="1">
    <citation type="journal article" date="2019" name="G3 (Bethesda)">
        <title>Genome Assemblies of Two Rare Opportunistic Yeast Pathogens: Diutina rugosa (syn. Candida rugosa) and Trichomonascus ciferrii (syn. Candida ciferrii).</title>
        <authorList>
            <person name="Mixao V."/>
            <person name="Saus E."/>
            <person name="Hansen A.P."/>
            <person name="Lass-Florl C."/>
            <person name="Gabaldon T."/>
        </authorList>
    </citation>
    <scope>NUCLEOTIDE SEQUENCE</scope>
    <source>
        <strain evidence="2">CBS 4856</strain>
    </source>
</reference>
<comment type="caution">
    <text evidence="2">The sequence shown here is derived from an EMBL/GenBank/DDBJ whole genome shotgun (WGS) entry which is preliminary data.</text>
</comment>
<sequence>MKLLKTLVVAATCTGLASAVPDIEFDLQLESSNATFDGQWLYMMKYGQNPEDYFASYNHEKMEDPFYAETDPVPYIGLDQSREGGGAYFSTFRDLDEPDTLYFIQNILHISQDKHIDFDGDYLTYVGPDAQDKTWRFCDSLHISYGPAGECNDIRLKVVPRE</sequence>
<evidence type="ECO:0000313" key="2">
    <source>
        <dbReference type="EMBL" id="KAA8903358.1"/>
    </source>
</evidence>
<keyword evidence="3" id="KW-1185">Reference proteome</keyword>
<gene>
    <name evidence="2" type="ORF">TRICI_005716</name>
</gene>
<feature type="chain" id="PRO_5024914496" evidence="1">
    <location>
        <begin position="20"/>
        <end position="162"/>
    </location>
</feature>
<dbReference type="Proteomes" id="UP000761534">
    <property type="component" value="Unassembled WGS sequence"/>
</dbReference>